<dbReference type="InterPro" id="IPR027417">
    <property type="entry name" value="P-loop_NTPase"/>
</dbReference>
<evidence type="ECO:0000313" key="5">
    <source>
        <dbReference type="EMBL" id="RQP24066.1"/>
    </source>
</evidence>
<dbReference type="PANTHER" id="PTHR42939">
    <property type="entry name" value="ABC TRANSPORTER ATP-BINDING PROTEIN ALBC-RELATED"/>
    <property type="match status" value="1"/>
</dbReference>
<organism evidence="5 6">
    <name type="scientific">Piscinibacter terrae</name>
    <dbReference type="NCBI Taxonomy" id="2496871"/>
    <lineage>
        <taxon>Bacteria</taxon>
        <taxon>Pseudomonadati</taxon>
        <taxon>Pseudomonadota</taxon>
        <taxon>Betaproteobacteria</taxon>
        <taxon>Burkholderiales</taxon>
        <taxon>Sphaerotilaceae</taxon>
        <taxon>Piscinibacter</taxon>
    </lineage>
</organism>
<evidence type="ECO:0000259" key="4">
    <source>
        <dbReference type="PROSITE" id="PS50893"/>
    </source>
</evidence>
<keyword evidence="3 5" id="KW-0067">ATP-binding</keyword>
<dbReference type="GO" id="GO:0005524">
    <property type="term" value="F:ATP binding"/>
    <property type="evidence" value="ECO:0007669"/>
    <property type="project" value="UniProtKB-KW"/>
</dbReference>
<evidence type="ECO:0000313" key="6">
    <source>
        <dbReference type="Proteomes" id="UP000267464"/>
    </source>
</evidence>
<dbReference type="Pfam" id="PF00005">
    <property type="entry name" value="ABC_tran"/>
    <property type="match status" value="1"/>
</dbReference>
<feature type="domain" description="ABC transporter" evidence="4">
    <location>
        <begin position="22"/>
        <end position="222"/>
    </location>
</feature>
<dbReference type="PROSITE" id="PS50893">
    <property type="entry name" value="ABC_TRANSPORTER_2"/>
    <property type="match status" value="1"/>
</dbReference>
<accession>A0A3N7HS70</accession>
<keyword evidence="6" id="KW-1185">Reference proteome</keyword>
<dbReference type="PANTHER" id="PTHR42939:SF1">
    <property type="entry name" value="ABC TRANSPORTER ATP-BINDING PROTEIN ALBC-RELATED"/>
    <property type="match status" value="1"/>
</dbReference>
<evidence type="ECO:0000256" key="1">
    <source>
        <dbReference type="ARBA" id="ARBA00022448"/>
    </source>
</evidence>
<dbReference type="AlphaFoldDB" id="A0A3N7HS70"/>
<reference evidence="5 6" key="2">
    <citation type="submission" date="2018-12" db="EMBL/GenBank/DDBJ databases">
        <title>Rhizobacter gummiphilus sp. nov., a rubber-degrading bacterium isolated from the soil of a botanical garden in Japan.</title>
        <authorList>
            <person name="Shunsuke S.S."/>
        </authorList>
    </citation>
    <scope>NUCLEOTIDE SEQUENCE [LARGE SCALE GENOMIC DNA]</scope>
    <source>
        <strain evidence="5 6">S-16</strain>
    </source>
</reference>
<sequence>MAVHAGADPVPGFRGDPGMTELQVRDLSFSYGDRPMFDGWSAAFGSGLTWLRGGNGSGKSTLLKLLAGALRPAAGQVAVEGVVQETQPMDYRRRVFWCGPGPVAFDHLSPQEYFAFIRGLYAGWDDAAMAHHIAGFGLAPHLHSPLRTLSTGTQRKTWLTAALCAGTPVTLLDEPLNALDAASLMHLRSSLARHASEGLRVWIVATHEALGEGIAIAGHIELAA</sequence>
<name>A0A3N7HS70_9BURK</name>
<dbReference type="Gene3D" id="3.40.50.300">
    <property type="entry name" value="P-loop containing nucleotide triphosphate hydrolases"/>
    <property type="match status" value="1"/>
</dbReference>
<reference evidence="5 6" key="1">
    <citation type="submission" date="2018-08" db="EMBL/GenBank/DDBJ databases">
        <authorList>
            <person name="Khan S.A."/>
            <person name="Jeon C.O."/>
            <person name="Chun B.H."/>
            <person name="Jeong S.E."/>
        </authorList>
    </citation>
    <scope>NUCLEOTIDE SEQUENCE [LARGE SCALE GENOMIC DNA]</scope>
    <source>
        <strain evidence="5 6">S-16</strain>
    </source>
</reference>
<dbReference type="Proteomes" id="UP000267464">
    <property type="component" value="Unassembled WGS sequence"/>
</dbReference>
<gene>
    <name evidence="5" type="ORF">DZC73_12065</name>
</gene>
<dbReference type="SUPFAM" id="SSF52540">
    <property type="entry name" value="P-loop containing nucleoside triphosphate hydrolases"/>
    <property type="match status" value="1"/>
</dbReference>
<proteinExistence type="predicted"/>
<protein>
    <submittedName>
        <fullName evidence="5">ATP-binding cassette domain-containing protein</fullName>
    </submittedName>
</protein>
<dbReference type="InterPro" id="IPR051782">
    <property type="entry name" value="ABC_Transporter_VariousFunc"/>
</dbReference>
<dbReference type="GO" id="GO:0016887">
    <property type="term" value="F:ATP hydrolysis activity"/>
    <property type="evidence" value="ECO:0007669"/>
    <property type="project" value="InterPro"/>
</dbReference>
<keyword evidence="1" id="KW-0813">Transport</keyword>
<keyword evidence="2" id="KW-0547">Nucleotide-binding</keyword>
<comment type="caution">
    <text evidence="5">The sequence shown here is derived from an EMBL/GenBank/DDBJ whole genome shotgun (WGS) entry which is preliminary data.</text>
</comment>
<dbReference type="InterPro" id="IPR003439">
    <property type="entry name" value="ABC_transporter-like_ATP-bd"/>
</dbReference>
<evidence type="ECO:0000256" key="2">
    <source>
        <dbReference type="ARBA" id="ARBA00022741"/>
    </source>
</evidence>
<evidence type="ECO:0000256" key="3">
    <source>
        <dbReference type="ARBA" id="ARBA00022840"/>
    </source>
</evidence>
<dbReference type="EMBL" id="QUSW01000003">
    <property type="protein sequence ID" value="RQP24066.1"/>
    <property type="molecule type" value="Genomic_DNA"/>
</dbReference>